<dbReference type="PIRSF" id="PIRSF005739">
    <property type="entry name" value="O-mtase"/>
    <property type="match status" value="1"/>
</dbReference>
<keyword evidence="7" id="KW-1185">Reference proteome</keyword>
<evidence type="ECO:0000256" key="3">
    <source>
        <dbReference type="ARBA" id="ARBA00022691"/>
    </source>
</evidence>
<evidence type="ECO:0000256" key="4">
    <source>
        <dbReference type="PIRSR" id="PIRSR005739-1"/>
    </source>
</evidence>
<dbReference type="GO" id="GO:0032259">
    <property type="term" value="P:methylation"/>
    <property type="evidence" value="ECO:0007669"/>
    <property type="project" value="UniProtKB-KW"/>
</dbReference>
<dbReference type="InterPro" id="IPR036390">
    <property type="entry name" value="WH_DNA-bd_sf"/>
</dbReference>
<evidence type="ECO:0000256" key="2">
    <source>
        <dbReference type="ARBA" id="ARBA00022679"/>
    </source>
</evidence>
<dbReference type="PANTHER" id="PTHR43712:SF2">
    <property type="entry name" value="O-METHYLTRANSFERASE CICE"/>
    <property type="match status" value="1"/>
</dbReference>
<name>A0A841DQV2_9ACTN</name>
<organism evidence="6 7">
    <name type="scientific">Kribbella solani</name>
    <dbReference type="NCBI Taxonomy" id="236067"/>
    <lineage>
        <taxon>Bacteria</taxon>
        <taxon>Bacillati</taxon>
        <taxon>Actinomycetota</taxon>
        <taxon>Actinomycetes</taxon>
        <taxon>Propionibacteriales</taxon>
        <taxon>Kribbellaceae</taxon>
        <taxon>Kribbella</taxon>
    </lineage>
</organism>
<feature type="domain" description="O-methyltransferase C-terminal" evidence="5">
    <location>
        <begin position="122"/>
        <end position="324"/>
    </location>
</feature>
<dbReference type="InterPro" id="IPR036388">
    <property type="entry name" value="WH-like_DNA-bd_sf"/>
</dbReference>
<accession>A0A841DQV2</accession>
<dbReference type="SUPFAM" id="SSF53335">
    <property type="entry name" value="S-adenosyl-L-methionine-dependent methyltransferases"/>
    <property type="match status" value="1"/>
</dbReference>
<protein>
    <recommendedName>
        <fullName evidence="5">O-methyltransferase C-terminal domain-containing protein</fullName>
    </recommendedName>
</protein>
<dbReference type="Pfam" id="PF00891">
    <property type="entry name" value="Methyltransf_2"/>
    <property type="match status" value="1"/>
</dbReference>
<evidence type="ECO:0000313" key="7">
    <source>
        <dbReference type="Proteomes" id="UP000558997"/>
    </source>
</evidence>
<dbReference type="Proteomes" id="UP000558997">
    <property type="component" value="Unassembled WGS sequence"/>
</dbReference>
<reference evidence="6 7" key="1">
    <citation type="submission" date="2020-08" db="EMBL/GenBank/DDBJ databases">
        <title>Sequencing the genomes of 1000 actinobacteria strains.</title>
        <authorList>
            <person name="Klenk H.-P."/>
        </authorList>
    </citation>
    <scope>NUCLEOTIDE SEQUENCE [LARGE SCALE GENOMIC DNA]</scope>
    <source>
        <strain evidence="6 7">DSM 17294</strain>
    </source>
</reference>
<keyword evidence="3" id="KW-0949">S-adenosyl-L-methionine</keyword>
<dbReference type="Gene3D" id="3.40.50.150">
    <property type="entry name" value="Vaccinia Virus protein VP39"/>
    <property type="match status" value="1"/>
</dbReference>
<dbReference type="PROSITE" id="PS51683">
    <property type="entry name" value="SAM_OMT_II"/>
    <property type="match status" value="1"/>
</dbReference>
<dbReference type="SUPFAM" id="SSF46785">
    <property type="entry name" value="Winged helix' DNA-binding domain"/>
    <property type="match status" value="1"/>
</dbReference>
<dbReference type="EMBL" id="JACHNF010000001">
    <property type="protein sequence ID" value="MBB5977788.1"/>
    <property type="molecule type" value="Genomic_DNA"/>
</dbReference>
<dbReference type="GO" id="GO:0008171">
    <property type="term" value="F:O-methyltransferase activity"/>
    <property type="evidence" value="ECO:0007669"/>
    <property type="project" value="InterPro"/>
</dbReference>
<evidence type="ECO:0000256" key="1">
    <source>
        <dbReference type="ARBA" id="ARBA00022603"/>
    </source>
</evidence>
<keyword evidence="1" id="KW-0489">Methyltransferase</keyword>
<dbReference type="RefSeq" id="WP_184831928.1">
    <property type="nucleotide sequence ID" value="NZ_BAAAVN010000011.1"/>
</dbReference>
<dbReference type="PANTHER" id="PTHR43712">
    <property type="entry name" value="PUTATIVE (AFU_ORTHOLOGUE AFUA_4G14580)-RELATED"/>
    <property type="match status" value="1"/>
</dbReference>
<feature type="active site" description="Proton acceptor" evidence="4">
    <location>
        <position position="254"/>
    </location>
</feature>
<evidence type="ECO:0000313" key="6">
    <source>
        <dbReference type="EMBL" id="MBB5977788.1"/>
    </source>
</evidence>
<dbReference type="Gene3D" id="1.10.10.10">
    <property type="entry name" value="Winged helix-like DNA-binding domain superfamily/Winged helix DNA-binding domain"/>
    <property type="match status" value="1"/>
</dbReference>
<keyword evidence="2" id="KW-0808">Transferase</keyword>
<dbReference type="InterPro" id="IPR029063">
    <property type="entry name" value="SAM-dependent_MTases_sf"/>
</dbReference>
<dbReference type="InterPro" id="IPR001077">
    <property type="entry name" value="COMT_C"/>
</dbReference>
<dbReference type="AlphaFoldDB" id="A0A841DQV2"/>
<dbReference type="InterPro" id="IPR016461">
    <property type="entry name" value="COMT-like"/>
</dbReference>
<evidence type="ECO:0000259" key="5">
    <source>
        <dbReference type="Pfam" id="PF00891"/>
    </source>
</evidence>
<proteinExistence type="predicted"/>
<comment type="caution">
    <text evidence="6">The sequence shown here is derived from an EMBL/GenBank/DDBJ whole genome shotgun (WGS) entry which is preliminary data.</text>
</comment>
<gene>
    <name evidence="6" type="ORF">HDA44_001129</name>
</gene>
<sequence length="344" mass="37460">MTAPDWNDWPELRRPGFDTSYNIMLFHLVPAIARAGIETGILEALNLAPRTASELSSSLALDSQAVEMFLSAAESIDLCRPTGDCWSLGSLGRLFSQDHPSESATALTAYAEPWHWANSQLWQEAAQSMRTGQDAFRLIHGRGLFETLAAEPTLRRSFDAYTDNRTEHSLADVVAGLDLKAGETLVDVGGGYSRLAAHAVEKYGVGAFVFDTPEVVREAVSRTGDKSQAQFVGGDFFVDDLPAGDVYTLKEVVHNWNDEQAVALLRNVGRAMPVGSRIAIVEQFRSAASGHRNALLSFGMFLAFGGRQRTSEQLDTLLAAAGFEPSRAVGIRHSTFDVLIARKL</sequence>